<dbReference type="NCBIfam" id="TIGR00500">
    <property type="entry name" value="met_pdase_I"/>
    <property type="match status" value="1"/>
</dbReference>
<evidence type="ECO:0000256" key="5">
    <source>
        <dbReference type="ARBA" id="ARBA00022801"/>
    </source>
</evidence>
<evidence type="ECO:0000256" key="3">
    <source>
        <dbReference type="ARBA" id="ARBA00022670"/>
    </source>
</evidence>
<dbReference type="SUPFAM" id="SSF55920">
    <property type="entry name" value="Creatinase/aminopeptidase"/>
    <property type="match status" value="1"/>
</dbReference>
<dbReference type="PANTHER" id="PTHR43330">
    <property type="entry name" value="METHIONINE AMINOPEPTIDASE"/>
    <property type="match status" value="1"/>
</dbReference>
<dbReference type="InterPro" id="IPR036005">
    <property type="entry name" value="Creatinase/aminopeptidase-like"/>
</dbReference>
<proteinExistence type="inferred from homology"/>
<feature type="domain" description="Peptidase M24" evidence="8">
    <location>
        <begin position="18"/>
        <end position="245"/>
    </location>
</feature>
<evidence type="ECO:0000256" key="6">
    <source>
        <dbReference type="RuleBase" id="RU003653"/>
    </source>
</evidence>
<evidence type="ECO:0000259" key="8">
    <source>
        <dbReference type="Pfam" id="PF00557"/>
    </source>
</evidence>
<dbReference type="InterPro" id="IPR002467">
    <property type="entry name" value="Pept_M24A_MAP1"/>
</dbReference>
<keyword evidence="4 6" id="KW-0479">Metal-binding</keyword>
<dbReference type="Proteomes" id="UP001500729">
    <property type="component" value="Unassembled WGS sequence"/>
</dbReference>
<sequence length="254" mass="25748">MGWQGLIELRSTGELDALGEAGRAVAAALRAVRTHARAGVRLSELDELARAVLCEHAAVPLPLVGHPRAAGAAISASVNDVVAHGVADATRLTDGDLLGIDCLARVDGWCARAATTVGIGTVDPQDLTLMQTAHQALDDAIAAARPGRRIGDLSHALGVVARSGGYGIPAASGGHGIGRDPREEPSVPGEGRPGRGAPLRPGMVLLLRPVLLAGGDEVCTAEDGCTVLTGDGSRVARAGHTLAITDHGARVLTT</sequence>
<dbReference type="Pfam" id="PF00557">
    <property type="entry name" value="Peptidase_M24"/>
    <property type="match status" value="1"/>
</dbReference>
<accession>A0ABN1DUJ7</accession>
<reference evidence="9 10" key="1">
    <citation type="journal article" date="2019" name="Int. J. Syst. Evol. Microbiol.">
        <title>The Global Catalogue of Microorganisms (GCM) 10K type strain sequencing project: providing services to taxonomists for standard genome sequencing and annotation.</title>
        <authorList>
            <consortium name="The Broad Institute Genomics Platform"/>
            <consortium name="The Broad Institute Genome Sequencing Center for Infectious Disease"/>
            <person name="Wu L."/>
            <person name="Ma J."/>
        </authorList>
    </citation>
    <scope>NUCLEOTIDE SEQUENCE [LARGE SCALE GENOMIC DNA]</scope>
    <source>
        <strain evidence="9 10">JCM 10303</strain>
    </source>
</reference>
<evidence type="ECO:0000256" key="7">
    <source>
        <dbReference type="SAM" id="MobiDB-lite"/>
    </source>
</evidence>
<dbReference type="GO" id="GO:0004177">
    <property type="term" value="F:aminopeptidase activity"/>
    <property type="evidence" value="ECO:0007669"/>
    <property type="project" value="UniProtKB-KW"/>
</dbReference>
<comment type="cofactor">
    <cofactor evidence="6">
        <name>Co(2+)</name>
        <dbReference type="ChEBI" id="CHEBI:48828"/>
    </cofactor>
    <cofactor evidence="6">
        <name>Zn(2+)</name>
        <dbReference type="ChEBI" id="CHEBI:29105"/>
    </cofactor>
    <cofactor evidence="6">
        <name>Mn(2+)</name>
        <dbReference type="ChEBI" id="CHEBI:29035"/>
    </cofactor>
    <cofactor evidence="6">
        <name>Fe(2+)</name>
        <dbReference type="ChEBI" id="CHEBI:29033"/>
    </cofactor>
    <text evidence="6">Binds 2 divalent metal cations per subunit. Has a high-affinity and a low affinity metal-binding site. The true nature of the physiological cofactor is under debate. The enzyme is active with cobalt, zinc, manganese or divalent iron ions.</text>
</comment>
<comment type="similarity">
    <text evidence="6">Belongs to the peptidase M24A family.</text>
</comment>
<evidence type="ECO:0000256" key="1">
    <source>
        <dbReference type="ARBA" id="ARBA00002521"/>
    </source>
</evidence>
<keyword evidence="3 6" id="KW-0645">Protease</keyword>
<dbReference type="InterPro" id="IPR000994">
    <property type="entry name" value="Pept_M24"/>
</dbReference>
<dbReference type="EMBL" id="BAAAGS010000057">
    <property type="protein sequence ID" value="GAA0552643.1"/>
    <property type="molecule type" value="Genomic_DNA"/>
</dbReference>
<comment type="function">
    <text evidence="1">Removes the N-terminal methionine from nascent proteins. The N-terminal methionine is often cleaved when the second residue in the primary sequence is small and uncharged (Met-Ala-, Cys, Gly, Pro, Ser, Thr, or Val). Requires deformylation of the N(alpha)-formylated initiator methionine before it can be hydrolyzed.</text>
</comment>
<protein>
    <recommendedName>
        <fullName evidence="6">Methionine aminopeptidase</fullName>
        <ecNumber evidence="6">3.4.11.18</ecNumber>
    </recommendedName>
</protein>
<evidence type="ECO:0000313" key="10">
    <source>
        <dbReference type="Proteomes" id="UP001500729"/>
    </source>
</evidence>
<name>A0ABN1DUJ7_SACER</name>
<keyword evidence="2 6" id="KW-0031">Aminopeptidase</keyword>
<evidence type="ECO:0000256" key="2">
    <source>
        <dbReference type="ARBA" id="ARBA00022438"/>
    </source>
</evidence>
<dbReference type="PRINTS" id="PR00599">
    <property type="entry name" value="MAPEPTIDASE"/>
</dbReference>
<dbReference type="InterPro" id="IPR001714">
    <property type="entry name" value="Pept_M24_MAP"/>
</dbReference>
<keyword evidence="10" id="KW-1185">Reference proteome</keyword>
<dbReference type="EC" id="3.4.11.18" evidence="6"/>
<dbReference type="Gene3D" id="3.90.230.10">
    <property type="entry name" value="Creatinase/methionine aminopeptidase superfamily"/>
    <property type="match status" value="1"/>
</dbReference>
<evidence type="ECO:0000256" key="4">
    <source>
        <dbReference type="ARBA" id="ARBA00022723"/>
    </source>
</evidence>
<comment type="caution">
    <text evidence="9">The sequence shown here is derived from an EMBL/GenBank/DDBJ whole genome shotgun (WGS) entry which is preliminary data.</text>
</comment>
<dbReference type="PANTHER" id="PTHR43330:SF27">
    <property type="entry name" value="METHIONINE AMINOPEPTIDASE"/>
    <property type="match status" value="1"/>
</dbReference>
<evidence type="ECO:0000313" key="9">
    <source>
        <dbReference type="EMBL" id="GAA0552643.1"/>
    </source>
</evidence>
<organism evidence="9 10">
    <name type="scientific">Saccharopolyspora erythraea</name>
    <name type="common">Streptomyces erythraeus</name>
    <dbReference type="NCBI Taxonomy" id="1836"/>
    <lineage>
        <taxon>Bacteria</taxon>
        <taxon>Bacillati</taxon>
        <taxon>Actinomycetota</taxon>
        <taxon>Actinomycetes</taxon>
        <taxon>Pseudonocardiales</taxon>
        <taxon>Pseudonocardiaceae</taxon>
        <taxon>Saccharopolyspora</taxon>
    </lineage>
</organism>
<feature type="region of interest" description="Disordered" evidence="7">
    <location>
        <begin position="171"/>
        <end position="198"/>
    </location>
</feature>
<keyword evidence="5" id="KW-0378">Hydrolase</keyword>
<gene>
    <name evidence="9" type="primary">map_4</name>
    <name evidence="9" type="ORF">GCM10009533_58570</name>
</gene>
<comment type="catalytic activity">
    <reaction evidence="6">
        <text>Release of N-terminal amino acids, preferentially methionine, from peptides and arylamides.</text>
        <dbReference type="EC" id="3.4.11.18"/>
    </reaction>
</comment>